<keyword evidence="2" id="KW-0812">Transmembrane</keyword>
<keyword evidence="2" id="KW-0472">Membrane</keyword>
<proteinExistence type="predicted"/>
<evidence type="ECO:0000313" key="4">
    <source>
        <dbReference type="Proteomes" id="UP000019277"/>
    </source>
</evidence>
<evidence type="ECO:0000256" key="2">
    <source>
        <dbReference type="SAM" id="Phobius"/>
    </source>
</evidence>
<dbReference type="AlphaFoldDB" id="W7IZK4"/>
<accession>W7IZK4</accession>
<dbReference type="eggNOG" id="ENOG5031WGY">
    <property type="taxonomic scope" value="Bacteria"/>
</dbReference>
<dbReference type="Proteomes" id="UP000019277">
    <property type="component" value="Unassembled WGS sequence"/>
</dbReference>
<organism evidence="3 4">
    <name type="scientific">Actinokineospora spheciospongiae</name>
    <dbReference type="NCBI Taxonomy" id="909613"/>
    <lineage>
        <taxon>Bacteria</taxon>
        <taxon>Bacillati</taxon>
        <taxon>Actinomycetota</taxon>
        <taxon>Actinomycetes</taxon>
        <taxon>Pseudonocardiales</taxon>
        <taxon>Pseudonocardiaceae</taxon>
        <taxon>Actinokineospora</taxon>
    </lineage>
</organism>
<sequence length="129" mass="13393">MGEVETEPVWPHLLLALLTTGVLIGVPWLALLGVGESIHLFGGEPTEWEKGRGWLLTAFWVGVGGSAAGLVLAVRLRRSGFAGFFTTFLVAVLLVWLGSRPSTPGPAFDPAGPGVCQEHSGGDSTCPGG</sequence>
<name>W7IZK4_9PSEU</name>
<keyword evidence="4" id="KW-1185">Reference proteome</keyword>
<evidence type="ECO:0000313" key="3">
    <source>
        <dbReference type="EMBL" id="EWC62097.1"/>
    </source>
</evidence>
<feature type="transmembrane region" description="Helical" evidence="2">
    <location>
        <begin position="54"/>
        <end position="74"/>
    </location>
</feature>
<evidence type="ECO:0000256" key="1">
    <source>
        <dbReference type="SAM" id="MobiDB-lite"/>
    </source>
</evidence>
<feature type="transmembrane region" description="Helical" evidence="2">
    <location>
        <begin position="81"/>
        <end position="99"/>
    </location>
</feature>
<feature type="region of interest" description="Disordered" evidence="1">
    <location>
        <begin position="108"/>
        <end position="129"/>
    </location>
</feature>
<gene>
    <name evidence="3" type="ORF">UO65_2611</name>
</gene>
<dbReference type="RefSeq" id="WP_152552079.1">
    <property type="nucleotide sequence ID" value="NZ_AYXG01000089.1"/>
</dbReference>
<protein>
    <submittedName>
        <fullName evidence="3">Uncharacterized protein</fullName>
    </submittedName>
</protein>
<feature type="transmembrane region" description="Helical" evidence="2">
    <location>
        <begin position="12"/>
        <end position="34"/>
    </location>
</feature>
<reference evidence="3 4" key="1">
    <citation type="journal article" date="2014" name="Genome Announc.">
        <title>Draft Genome Sequence of the Antitrypanosomally Active Sponge-Associated Bacterium Actinokineospora sp. Strain EG49.</title>
        <authorList>
            <person name="Harjes J."/>
            <person name="Ryu T."/>
            <person name="Abdelmohsen U.R."/>
            <person name="Moitinho-Silva L."/>
            <person name="Horn H."/>
            <person name="Ravasi T."/>
            <person name="Hentschel U."/>
        </authorList>
    </citation>
    <scope>NUCLEOTIDE SEQUENCE [LARGE SCALE GENOMIC DNA]</scope>
    <source>
        <strain evidence="3 4">EG49</strain>
    </source>
</reference>
<comment type="caution">
    <text evidence="3">The sequence shown here is derived from an EMBL/GenBank/DDBJ whole genome shotgun (WGS) entry which is preliminary data.</text>
</comment>
<dbReference type="EMBL" id="AYXG01000089">
    <property type="protein sequence ID" value="EWC62097.1"/>
    <property type="molecule type" value="Genomic_DNA"/>
</dbReference>
<keyword evidence="2" id="KW-1133">Transmembrane helix</keyword>